<feature type="chain" id="PRO_5026108209" description="Dienelactone hydrolase domain-containing protein" evidence="1">
    <location>
        <begin position="24"/>
        <end position="274"/>
    </location>
</feature>
<gene>
    <name evidence="3" type="ORF">Ae201684_015820</name>
</gene>
<feature type="domain" description="Dienelactone hydrolase" evidence="2">
    <location>
        <begin position="69"/>
        <end position="260"/>
    </location>
</feature>
<keyword evidence="4" id="KW-1185">Reference proteome</keyword>
<evidence type="ECO:0000313" key="4">
    <source>
        <dbReference type="Proteomes" id="UP000481153"/>
    </source>
</evidence>
<dbReference type="Proteomes" id="UP000481153">
    <property type="component" value="Unassembled WGS sequence"/>
</dbReference>
<dbReference type="Pfam" id="PF01738">
    <property type="entry name" value="DLH"/>
    <property type="match status" value="1"/>
</dbReference>
<accession>A0A6G0WEV2</accession>
<dbReference type="PANTHER" id="PTHR17630:SF44">
    <property type="entry name" value="PROTEIN AIM2"/>
    <property type="match status" value="1"/>
</dbReference>
<dbReference type="InterPro" id="IPR002925">
    <property type="entry name" value="Dienelactn_hydro"/>
</dbReference>
<keyword evidence="1" id="KW-0732">Signal</keyword>
<dbReference type="PANTHER" id="PTHR17630">
    <property type="entry name" value="DIENELACTONE HYDROLASE"/>
    <property type="match status" value="1"/>
</dbReference>
<sequence>MVSIWSFATLTLLALGNSRSVAATGTVNHTLCPPDSAPANWTSSSLTPIHIGSTDVFFFDNPRSHDLLLVFPDVYGMDSGRSKENCAKLSALYNVAFVDLATDYLVDFDLPRLVAWLESHPFESLLPKIQQVISHFKTKRRVDKVAAVGYCWGAWVVAKYSSTPRTELSAGISFHPSWTAEEAFHGPGSGAAIANNITVPQLILTAGNDEEWIQPRGQVDQTLRARHVPARLREFQNVTHGWMNRGNLTDSAVALAFHQALYDETLPFLHSYLH</sequence>
<name>A0A6G0WEV2_9STRA</name>
<evidence type="ECO:0000259" key="2">
    <source>
        <dbReference type="Pfam" id="PF01738"/>
    </source>
</evidence>
<reference evidence="3 4" key="1">
    <citation type="submission" date="2019-07" db="EMBL/GenBank/DDBJ databases">
        <title>Genomics analysis of Aphanomyces spp. identifies a new class of oomycete effector associated with host adaptation.</title>
        <authorList>
            <person name="Gaulin E."/>
        </authorList>
    </citation>
    <scope>NUCLEOTIDE SEQUENCE [LARGE SCALE GENOMIC DNA]</scope>
    <source>
        <strain evidence="3 4">ATCC 201684</strain>
    </source>
</reference>
<comment type="caution">
    <text evidence="3">The sequence shown here is derived from an EMBL/GenBank/DDBJ whole genome shotgun (WGS) entry which is preliminary data.</text>
</comment>
<dbReference type="SUPFAM" id="SSF53474">
    <property type="entry name" value="alpha/beta-Hydrolases"/>
    <property type="match status" value="1"/>
</dbReference>
<dbReference type="InterPro" id="IPR029058">
    <property type="entry name" value="AB_hydrolase_fold"/>
</dbReference>
<dbReference type="GO" id="GO:0016787">
    <property type="term" value="F:hydrolase activity"/>
    <property type="evidence" value="ECO:0007669"/>
    <property type="project" value="InterPro"/>
</dbReference>
<feature type="signal peptide" evidence="1">
    <location>
        <begin position="1"/>
        <end position="23"/>
    </location>
</feature>
<dbReference type="EMBL" id="VJMJ01000232">
    <property type="protein sequence ID" value="KAF0725858.1"/>
    <property type="molecule type" value="Genomic_DNA"/>
</dbReference>
<evidence type="ECO:0000313" key="3">
    <source>
        <dbReference type="EMBL" id="KAF0725858.1"/>
    </source>
</evidence>
<proteinExistence type="predicted"/>
<dbReference type="VEuPathDB" id="FungiDB:AeMF1_019403"/>
<dbReference type="Gene3D" id="3.40.50.1820">
    <property type="entry name" value="alpha/beta hydrolase"/>
    <property type="match status" value="1"/>
</dbReference>
<dbReference type="AlphaFoldDB" id="A0A6G0WEV2"/>
<organism evidence="3 4">
    <name type="scientific">Aphanomyces euteiches</name>
    <dbReference type="NCBI Taxonomy" id="100861"/>
    <lineage>
        <taxon>Eukaryota</taxon>
        <taxon>Sar</taxon>
        <taxon>Stramenopiles</taxon>
        <taxon>Oomycota</taxon>
        <taxon>Saprolegniomycetes</taxon>
        <taxon>Saprolegniales</taxon>
        <taxon>Verrucalvaceae</taxon>
        <taxon>Aphanomyces</taxon>
    </lineage>
</organism>
<protein>
    <recommendedName>
        <fullName evidence="2">Dienelactone hydrolase domain-containing protein</fullName>
    </recommendedName>
</protein>
<evidence type="ECO:0000256" key="1">
    <source>
        <dbReference type="SAM" id="SignalP"/>
    </source>
</evidence>